<dbReference type="InterPro" id="IPR037066">
    <property type="entry name" value="Plug_dom_sf"/>
</dbReference>
<evidence type="ECO:0000313" key="19">
    <source>
        <dbReference type="EMBL" id="KLU99874.1"/>
    </source>
</evidence>
<keyword evidence="10 15" id="KW-0798">TonB box</keyword>
<dbReference type="CDD" id="cd01347">
    <property type="entry name" value="ligand_gated_channel"/>
    <property type="match status" value="1"/>
</dbReference>
<keyword evidence="9" id="KW-0406">Ion transport</keyword>
<dbReference type="PATRIC" id="fig|754436.4.peg.3289"/>
<keyword evidence="4 14" id="KW-1134">Transmembrane beta strand</keyword>
<keyword evidence="7 16" id="KW-0732">Signal</keyword>
<evidence type="ECO:0000256" key="1">
    <source>
        <dbReference type="ARBA" id="ARBA00004571"/>
    </source>
</evidence>
<keyword evidence="5" id="KW-0410">Iron transport</keyword>
<dbReference type="PANTHER" id="PTHR32552:SF68">
    <property type="entry name" value="FERRICHROME OUTER MEMBRANE TRANSPORTER_PHAGE RECEPTOR"/>
    <property type="match status" value="1"/>
</dbReference>
<organism evidence="19 20">
    <name type="scientific">Photobacterium aphoticum</name>
    <dbReference type="NCBI Taxonomy" id="754436"/>
    <lineage>
        <taxon>Bacteria</taxon>
        <taxon>Pseudomonadati</taxon>
        <taxon>Pseudomonadota</taxon>
        <taxon>Gammaproteobacteria</taxon>
        <taxon>Vibrionales</taxon>
        <taxon>Vibrionaceae</taxon>
        <taxon>Photobacterium</taxon>
    </lineage>
</organism>
<evidence type="ECO:0000259" key="17">
    <source>
        <dbReference type="Pfam" id="PF00593"/>
    </source>
</evidence>
<evidence type="ECO:0000256" key="6">
    <source>
        <dbReference type="ARBA" id="ARBA00022692"/>
    </source>
</evidence>
<dbReference type="InterPro" id="IPR036942">
    <property type="entry name" value="Beta-barrel_TonB_sf"/>
</dbReference>
<protein>
    <submittedName>
        <fullName evidence="19">Ligand-gated channel protein</fullName>
    </submittedName>
</protein>
<dbReference type="Pfam" id="PF07715">
    <property type="entry name" value="Plug"/>
    <property type="match status" value="1"/>
</dbReference>
<dbReference type="Pfam" id="PF00593">
    <property type="entry name" value="TonB_dep_Rec_b-barrel"/>
    <property type="match status" value="1"/>
</dbReference>
<dbReference type="Gene3D" id="2.170.130.10">
    <property type="entry name" value="TonB-dependent receptor, plug domain"/>
    <property type="match status" value="1"/>
</dbReference>
<evidence type="ECO:0000256" key="12">
    <source>
        <dbReference type="ARBA" id="ARBA00023170"/>
    </source>
</evidence>
<keyword evidence="13 14" id="KW-0998">Cell outer membrane</keyword>
<dbReference type="EMBL" id="LDOV01000027">
    <property type="protein sequence ID" value="KLU99874.1"/>
    <property type="molecule type" value="Genomic_DNA"/>
</dbReference>
<dbReference type="GO" id="GO:0015344">
    <property type="term" value="F:siderophore uptake transmembrane transporter activity"/>
    <property type="evidence" value="ECO:0007669"/>
    <property type="project" value="TreeGrafter"/>
</dbReference>
<evidence type="ECO:0000256" key="11">
    <source>
        <dbReference type="ARBA" id="ARBA00023136"/>
    </source>
</evidence>
<dbReference type="RefSeq" id="WP_047875331.1">
    <property type="nucleotide sequence ID" value="NZ_BMYC01000003.1"/>
</dbReference>
<evidence type="ECO:0000256" key="16">
    <source>
        <dbReference type="SAM" id="SignalP"/>
    </source>
</evidence>
<evidence type="ECO:0000256" key="7">
    <source>
        <dbReference type="ARBA" id="ARBA00022729"/>
    </source>
</evidence>
<dbReference type="NCBIfam" id="TIGR01783">
    <property type="entry name" value="TonB-siderophor"/>
    <property type="match status" value="1"/>
</dbReference>
<evidence type="ECO:0000256" key="15">
    <source>
        <dbReference type="RuleBase" id="RU003357"/>
    </source>
</evidence>
<dbReference type="SUPFAM" id="SSF56935">
    <property type="entry name" value="Porins"/>
    <property type="match status" value="1"/>
</dbReference>
<reference evidence="19 20" key="1">
    <citation type="submission" date="2015-05" db="EMBL/GenBank/DDBJ databases">
        <title>Photobacterium galathea sp. nov.</title>
        <authorList>
            <person name="Machado H."/>
            <person name="Gram L."/>
        </authorList>
    </citation>
    <scope>NUCLEOTIDE SEQUENCE [LARGE SCALE GENOMIC DNA]</scope>
    <source>
        <strain evidence="19 20">DSM 25995</strain>
    </source>
</reference>
<feature type="domain" description="TonB-dependent receptor-like beta-barrel" evidence="17">
    <location>
        <begin position="237"/>
        <end position="677"/>
    </location>
</feature>
<keyword evidence="6 14" id="KW-0812">Transmembrane</keyword>
<name>A0A0J1GJL5_9GAMM</name>
<feature type="signal peptide" evidence="16">
    <location>
        <begin position="1"/>
        <end position="22"/>
    </location>
</feature>
<comment type="similarity">
    <text evidence="2 14 15">Belongs to the TonB-dependent receptor family.</text>
</comment>
<evidence type="ECO:0000256" key="9">
    <source>
        <dbReference type="ARBA" id="ARBA00023065"/>
    </source>
</evidence>
<accession>A0A0J1GJL5</accession>
<evidence type="ECO:0000256" key="14">
    <source>
        <dbReference type="PROSITE-ProRule" id="PRU01360"/>
    </source>
</evidence>
<sequence length="707" mass="78821">MFSKSQLALFIGAVLAAPAVMAQTHVETTEVDEHMVVTGRDYGYKADTNTSAMRIEATQLETPGQVSIIDEQVIDEQRATTLGEVLRNDSSISEGGKGRNRETFFLRGFELDSGDSFLRDGKQHWSHYRQPIELLERVEVLKGPAGLLYGKSAPGGLINMVSKKPTYETQVNVSQDIGSDNESRTVLDVSGALNEEQTLRARAILSKHSYDSWRRYNDGSTPSTERFVGGLFVDYDVTDNTTVSFHYDRTNDNGSVDTGAYIVDGKPVLGEKHVWDAQWSKIENDVENIGVDVNSQLTDSWRVAASYNHQDFERRDTESFTQPDSYNPATGEFLYQGYDRWDHWKFDTANVDFVGEFDALGVSHQMLIGANWLGYYYKTQSQSDKNGCDADGKNCNYYVGHVGQPMDKPADLHYSNGKSKSPTERDSYGIYVQDMVTINDAWQVLGGVRFDRHETAQGDYNNVLPKAAVIFHPAENGSIYFTYSESIEPQDPVNNENDVNDGMELDPVKGTLYELGSKWELFDGQALVSGAIFDITQENKVVNEDVNTGGNTSITTQVGEQKHRGAEFSVSGYVTEQLALNGSMTYLDAKIVDPTDASIDGNRPADVPEFAASIWSRYSVTNNTDVNLGLFYEGSRFGDEKNTYKKDAYTRVDAGIAHTIKYDQNLDVIMRLNVNNLFDTDYLAGGSQTKTIIGEGRNYMATVQFNY</sequence>
<dbReference type="PANTHER" id="PTHR32552">
    <property type="entry name" value="FERRICHROME IRON RECEPTOR-RELATED"/>
    <property type="match status" value="1"/>
</dbReference>
<dbReference type="GO" id="GO:0038023">
    <property type="term" value="F:signaling receptor activity"/>
    <property type="evidence" value="ECO:0007669"/>
    <property type="project" value="InterPro"/>
</dbReference>
<evidence type="ECO:0000313" key="20">
    <source>
        <dbReference type="Proteomes" id="UP000036426"/>
    </source>
</evidence>
<keyword evidence="3 14" id="KW-0813">Transport</keyword>
<dbReference type="GO" id="GO:0009279">
    <property type="term" value="C:cell outer membrane"/>
    <property type="evidence" value="ECO:0007669"/>
    <property type="project" value="UniProtKB-SubCell"/>
</dbReference>
<dbReference type="InterPro" id="IPR000531">
    <property type="entry name" value="Beta-barrel_TonB"/>
</dbReference>
<dbReference type="AlphaFoldDB" id="A0A0J1GJL5"/>
<dbReference type="InterPro" id="IPR039426">
    <property type="entry name" value="TonB-dep_rcpt-like"/>
</dbReference>
<evidence type="ECO:0000256" key="5">
    <source>
        <dbReference type="ARBA" id="ARBA00022496"/>
    </source>
</evidence>
<dbReference type="InterPro" id="IPR012910">
    <property type="entry name" value="Plug_dom"/>
</dbReference>
<evidence type="ECO:0000256" key="3">
    <source>
        <dbReference type="ARBA" id="ARBA00022448"/>
    </source>
</evidence>
<evidence type="ECO:0000256" key="10">
    <source>
        <dbReference type="ARBA" id="ARBA00023077"/>
    </source>
</evidence>
<keyword evidence="11 14" id="KW-0472">Membrane</keyword>
<gene>
    <name evidence="19" type="ORF">ABT58_15525</name>
</gene>
<keyword evidence="8" id="KW-0408">Iron</keyword>
<dbReference type="InterPro" id="IPR010105">
    <property type="entry name" value="TonB_sidphr_rcpt"/>
</dbReference>
<evidence type="ECO:0000256" key="4">
    <source>
        <dbReference type="ARBA" id="ARBA00022452"/>
    </source>
</evidence>
<evidence type="ECO:0000256" key="13">
    <source>
        <dbReference type="ARBA" id="ARBA00023237"/>
    </source>
</evidence>
<feature type="chain" id="PRO_5005251842" evidence="16">
    <location>
        <begin position="23"/>
        <end position="707"/>
    </location>
</feature>
<dbReference type="OrthoDB" id="127311at2"/>
<proteinExistence type="inferred from homology"/>
<comment type="caution">
    <text evidence="19">The sequence shown here is derived from an EMBL/GenBank/DDBJ whole genome shotgun (WGS) entry which is preliminary data.</text>
</comment>
<feature type="domain" description="TonB-dependent receptor plug" evidence="18">
    <location>
        <begin position="59"/>
        <end position="156"/>
    </location>
</feature>
<keyword evidence="12" id="KW-0675">Receptor</keyword>
<dbReference type="PROSITE" id="PS52016">
    <property type="entry name" value="TONB_DEPENDENT_REC_3"/>
    <property type="match status" value="1"/>
</dbReference>
<evidence type="ECO:0000256" key="2">
    <source>
        <dbReference type="ARBA" id="ARBA00009810"/>
    </source>
</evidence>
<evidence type="ECO:0000259" key="18">
    <source>
        <dbReference type="Pfam" id="PF07715"/>
    </source>
</evidence>
<keyword evidence="20" id="KW-1185">Reference proteome</keyword>
<dbReference type="GO" id="GO:0015891">
    <property type="term" value="P:siderophore transport"/>
    <property type="evidence" value="ECO:0007669"/>
    <property type="project" value="InterPro"/>
</dbReference>
<dbReference type="Gene3D" id="2.40.170.20">
    <property type="entry name" value="TonB-dependent receptor, beta-barrel domain"/>
    <property type="match status" value="1"/>
</dbReference>
<dbReference type="Proteomes" id="UP000036426">
    <property type="component" value="Unassembled WGS sequence"/>
</dbReference>
<comment type="subcellular location">
    <subcellularLocation>
        <location evidence="1 14">Cell outer membrane</location>
        <topology evidence="1 14">Multi-pass membrane protein</topology>
    </subcellularLocation>
</comment>
<evidence type="ECO:0000256" key="8">
    <source>
        <dbReference type="ARBA" id="ARBA00023004"/>
    </source>
</evidence>